<reference evidence="1" key="1">
    <citation type="submission" date="2022-08" db="EMBL/GenBank/DDBJ databases">
        <title>Genome analysis of Corynebacteriales strain.</title>
        <authorList>
            <person name="Lee S.D."/>
        </authorList>
    </citation>
    <scope>NUCLEOTIDE SEQUENCE</scope>
    <source>
        <strain evidence="1">D3-21</strain>
    </source>
</reference>
<evidence type="ECO:0000313" key="2">
    <source>
        <dbReference type="Proteomes" id="UP001152755"/>
    </source>
</evidence>
<evidence type="ECO:0000313" key="1">
    <source>
        <dbReference type="EMBL" id="MDG3015241.1"/>
    </source>
</evidence>
<protein>
    <submittedName>
        <fullName evidence="1">Uncharacterized protein</fullName>
    </submittedName>
</protein>
<comment type="caution">
    <text evidence="1">The sequence shown here is derived from an EMBL/GenBank/DDBJ whole genome shotgun (WGS) entry which is preliminary data.</text>
</comment>
<dbReference type="AlphaFoldDB" id="A0A9X4M6A2"/>
<name>A0A9X4M6A2_9ACTN</name>
<proteinExistence type="predicted"/>
<organism evidence="1 2">
    <name type="scientific">Speluncibacter jeojiensis</name>
    <dbReference type="NCBI Taxonomy" id="2710754"/>
    <lineage>
        <taxon>Bacteria</taxon>
        <taxon>Bacillati</taxon>
        <taxon>Actinomycetota</taxon>
        <taxon>Actinomycetes</taxon>
        <taxon>Mycobacteriales</taxon>
        <taxon>Speluncibacteraceae</taxon>
        <taxon>Speluncibacter</taxon>
    </lineage>
</organism>
<dbReference type="Proteomes" id="UP001152755">
    <property type="component" value="Unassembled WGS sequence"/>
</dbReference>
<accession>A0A9X4M6A2</accession>
<gene>
    <name evidence="1" type="ORF">NVS88_11835</name>
</gene>
<sequence length="66" mass="7187">MTTACKPYGSYAEVDARGPVSWGLRERRGPFRYTGALRAVTYTPGELRTAPAVVDAVEREAARVAD</sequence>
<dbReference type="EMBL" id="JANRHA010000007">
    <property type="protein sequence ID" value="MDG3015241.1"/>
    <property type="molecule type" value="Genomic_DNA"/>
</dbReference>
<dbReference type="RefSeq" id="WP_332520092.1">
    <property type="nucleotide sequence ID" value="NZ_JANRHA010000007.1"/>
</dbReference>
<keyword evidence="2" id="KW-1185">Reference proteome</keyword>